<dbReference type="GO" id="GO:0045893">
    <property type="term" value="P:positive regulation of DNA-templated transcription"/>
    <property type="evidence" value="ECO:0007669"/>
    <property type="project" value="TreeGrafter"/>
</dbReference>
<keyword evidence="1" id="KW-0694">RNA-binding</keyword>
<dbReference type="AlphaFoldDB" id="A0A5C8NV22"/>
<comment type="function">
    <text evidence="1">Regulates expression of the glpD operon. In the presence of glycerol 3-phosphate (G3P) causes antitermination of transcription of glpD at the inverted repeat of the leader region to enhance its transcription. Binds and stabilizes glpD leader mRNA.</text>
</comment>
<proteinExistence type="predicted"/>
<dbReference type="Gene3D" id="3.20.20.70">
    <property type="entry name" value="Aldolase class I"/>
    <property type="match status" value="1"/>
</dbReference>
<dbReference type="GO" id="GO:0001072">
    <property type="term" value="F:transcription antitermination factor activity, RNA binding"/>
    <property type="evidence" value="ECO:0007669"/>
    <property type="project" value="TreeGrafter"/>
</dbReference>
<dbReference type="OrthoDB" id="9799580at2"/>
<dbReference type="EMBL" id="VDUW01000004">
    <property type="protein sequence ID" value="TXL64982.1"/>
    <property type="molecule type" value="Genomic_DNA"/>
</dbReference>
<accession>A0A5C8NV22</accession>
<keyword evidence="1" id="KW-0805">Transcription regulation</keyword>
<keyword evidence="1" id="KW-0319">Glycerol metabolism</keyword>
<keyword evidence="3" id="KW-1185">Reference proteome</keyword>
<dbReference type="PANTHER" id="PTHR35787">
    <property type="entry name" value="GLYCEROL UPTAKE OPERON ANTITERMINATOR REGULATORY PROTEIN"/>
    <property type="match status" value="1"/>
</dbReference>
<dbReference type="SUPFAM" id="SSF110391">
    <property type="entry name" value="GlpP-like"/>
    <property type="match status" value="1"/>
</dbReference>
<organism evidence="2 3">
    <name type="scientific">Cerasibacillus terrae</name>
    <dbReference type="NCBI Taxonomy" id="2498845"/>
    <lineage>
        <taxon>Bacteria</taxon>
        <taxon>Bacillati</taxon>
        <taxon>Bacillota</taxon>
        <taxon>Bacilli</taxon>
        <taxon>Bacillales</taxon>
        <taxon>Bacillaceae</taxon>
        <taxon>Cerasibacillus</taxon>
    </lineage>
</organism>
<dbReference type="PANTHER" id="PTHR35787:SF1">
    <property type="entry name" value="GLYCEROL UPTAKE OPERON ANTITERMINATOR REGULATORY PROTEIN"/>
    <property type="match status" value="1"/>
</dbReference>
<evidence type="ECO:0000256" key="1">
    <source>
        <dbReference type="PIRNR" id="PIRNR016897"/>
    </source>
</evidence>
<dbReference type="Pfam" id="PF04309">
    <property type="entry name" value="G3P_antiterm"/>
    <property type="match status" value="1"/>
</dbReference>
<dbReference type="PIRSF" id="PIRSF016897">
    <property type="entry name" value="GlpP"/>
    <property type="match status" value="1"/>
</dbReference>
<dbReference type="GO" id="GO:0003723">
    <property type="term" value="F:RNA binding"/>
    <property type="evidence" value="ECO:0007669"/>
    <property type="project" value="UniProtKB-KW"/>
</dbReference>
<reference evidence="2 3" key="1">
    <citation type="submission" date="2019-06" db="EMBL/GenBank/DDBJ databases">
        <title>Cerasibacillus sp. nov., isolated from maize field.</title>
        <authorList>
            <person name="Lin S.-Y."/>
            <person name="Tsai C.-F."/>
            <person name="Young C.-C."/>
        </authorList>
    </citation>
    <scope>NUCLEOTIDE SEQUENCE [LARGE SCALE GENOMIC DNA]</scope>
    <source>
        <strain evidence="2 3">CC-CFT480</strain>
    </source>
</reference>
<dbReference type="Proteomes" id="UP000321574">
    <property type="component" value="Unassembled WGS sequence"/>
</dbReference>
<dbReference type="InterPro" id="IPR013785">
    <property type="entry name" value="Aldolase_TIM"/>
</dbReference>
<dbReference type="RefSeq" id="WP_147666698.1">
    <property type="nucleotide sequence ID" value="NZ_VDUW01000004.1"/>
</dbReference>
<gene>
    <name evidence="2" type="ORF">FHP05_07510</name>
</gene>
<keyword evidence="1" id="KW-0804">Transcription</keyword>
<name>A0A5C8NV22_9BACI</name>
<dbReference type="GO" id="GO:0006071">
    <property type="term" value="P:glycerol metabolic process"/>
    <property type="evidence" value="ECO:0007669"/>
    <property type="project" value="UniProtKB-UniRule"/>
</dbReference>
<dbReference type="InterPro" id="IPR006699">
    <property type="entry name" value="GlpP"/>
</dbReference>
<evidence type="ECO:0000313" key="3">
    <source>
        <dbReference type="Proteomes" id="UP000321574"/>
    </source>
</evidence>
<sequence length="181" mass="20198">MNLPEGVVPAVRRMKDFEDALKTSSEYIIFLETRLSQLKSLVRHAKRNDKKVLVHFDLVQGLKSDEYGMEYVIHTVKPDGIISTRGNIISLAKKHHVLAIQRIFLLDSSALTTNLKILKRSQPDCIEVLPGVAPGVIEMIQQETDLPIIAGGLIREKKDIQAALDTGAIAVSTSEHHLWEV</sequence>
<protein>
    <recommendedName>
        <fullName evidence="1">Glycerol uptake operon antiterminator regulatory protein</fullName>
    </recommendedName>
</protein>
<evidence type="ECO:0000313" key="2">
    <source>
        <dbReference type="EMBL" id="TXL64982.1"/>
    </source>
</evidence>
<comment type="caution">
    <text evidence="2">The sequence shown here is derived from an EMBL/GenBank/DDBJ whole genome shotgun (WGS) entry which is preliminary data.</text>
</comment>